<dbReference type="PANTHER" id="PTHR30404:SF0">
    <property type="entry name" value="N-ACETYLMURAMOYL-L-ALANINE AMIDASE AMIC"/>
    <property type="match status" value="1"/>
</dbReference>
<evidence type="ECO:0000313" key="4">
    <source>
        <dbReference type="Proteomes" id="UP000784880"/>
    </source>
</evidence>
<comment type="caution">
    <text evidence="3">The sequence shown here is derived from an EMBL/GenBank/DDBJ whole genome shotgun (WGS) entry which is preliminary data.</text>
</comment>
<name>A0ABS6JAD9_9BACI</name>
<dbReference type="PANTHER" id="PTHR30404">
    <property type="entry name" value="N-ACETYLMURAMOYL-L-ALANINE AMIDASE"/>
    <property type="match status" value="1"/>
</dbReference>
<dbReference type="RefSeq" id="WP_217064548.1">
    <property type="nucleotide sequence ID" value="NZ_JAHQCS010000042.1"/>
</dbReference>
<dbReference type="EMBL" id="JAHQCS010000042">
    <property type="protein sequence ID" value="MBU9710652.1"/>
    <property type="molecule type" value="Genomic_DNA"/>
</dbReference>
<keyword evidence="4" id="KW-1185">Reference proteome</keyword>
<reference evidence="3 4" key="1">
    <citation type="submission" date="2021-06" db="EMBL/GenBank/DDBJ databases">
        <title>Bacillus sp. RD4P76, an endophyte from a halophyte.</title>
        <authorList>
            <person name="Sun J.-Q."/>
        </authorList>
    </citation>
    <scope>NUCLEOTIDE SEQUENCE [LARGE SCALE GENOMIC DNA]</scope>
    <source>
        <strain evidence="3 4">CGMCC 1.15917</strain>
    </source>
</reference>
<accession>A0ABS6JAD9</accession>
<dbReference type="SMART" id="SM00646">
    <property type="entry name" value="Ami_3"/>
    <property type="match status" value="1"/>
</dbReference>
<keyword evidence="1" id="KW-0378">Hydrolase</keyword>
<sequence>MTQFRLKIIVIASILFFTLPTISFAEKILVIDPGHGGKFPGTCGYSGEADGFCEKDANLLVGLKLREIIESTSDISVQMTRTADMEFAPILRQVIGGGQVGDLEKRMEVANGFVEGNNDNSIFISIHFNQDINSSSTHGMETYYYDGVNHYKPQHPPDPMQLEFLSENKRLGTIAHQNLLNSLGLRDRELRNDQSFYVLRSARMPAILVELGFMTNPQEEQLIKSESFQWDAAQALADTVMEYFKVYEVFDREMEKLGVFEEQEDALKFAVGLEMDGVTVFDKDKQRNIYPEPTQEELLFSLQERFDKLITNNKLANGKYQTFPLKLFHWKQIETR</sequence>
<dbReference type="InterPro" id="IPR050695">
    <property type="entry name" value="N-acetylmuramoyl_amidase_3"/>
</dbReference>
<gene>
    <name evidence="3" type="ORF">KS419_02700</name>
</gene>
<dbReference type="CDD" id="cd02696">
    <property type="entry name" value="MurNAc-LAA"/>
    <property type="match status" value="1"/>
</dbReference>
<feature type="domain" description="MurNAc-LAA" evidence="2">
    <location>
        <begin position="114"/>
        <end position="241"/>
    </location>
</feature>
<evidence type="ECO:0000259" key="2">
    <source>
        <dbReference type="SMART" id="SM00646"/>
    </source>
</evidence>
<dbReference type="Proteomes" id="UP000784880">
    <property type="component" value="Unassembled WGS sequence"/>
</dbReference>
<proteinExistence type="predicted"/>
<organism evidence="3 4">
    <name type="scientific">Evansella tamaricis</name>
    <dbReference type="NCBI Taxonomy" id="2069301"/>
    <lineage>
        <taxon>Bacteria</taxon>
        <taxon>Bacillati</taxon>
        <taxon>Bacillota</taxon>
        <taxon>Bacilli</taxon>
        <taxon>Bacillales</taxon>
        <taxon>Bacillaceae</taxon>
        <taxon>Evansella</taxon>
    </lineage>
</organism>
<protein>
    <submittedName>
        <fullName evidence="3">N-acetylmuramoyl-L-alanine amidase</fullName>
    </submittedName>
</protein>
<dbReference type="Pfam" id="PF01520">
    <property type="entry name" value="Amidase_3"/>
    <property type="match status" value="1"/>
</dbReference>
<evidence type="ECO:0000313" key="3">
    <source>
        <dbReference type="EMBL" id="MBU9710652.1"/>
    </source>
</evidence>
<dbReference type="InterPro" id="IPR002508">
    <property type="entry name" value="MurNAc-LAA_cat"/>
</dbReference>
<evidence type="ECO:0000256" key="1">
    <source>
        <dbReference type="ARBA" id="ARBA00022801"/>
    </source>
</evidence>